<evidence type="ECO:0008006" key="3">
    <source>
        <dbReference type="Google" id="ProtNLM"/>
    </source>
</evidence>
<dbReference type="EMBL" id="CP021255">
    <property type="protein sequence ID" value="AVD71560.1"/>
    <property type="molecule type" value="Genomic_DNA"/>
</dbReference>
<name>A0A2L1GPF1_9BACT</name>
<evidence type="ECO:0000313" key="2">
    <source>
        <dbReference type="Proteomes" id="UP000239867"/>
    </source>
</evidence>
<organism evidence="1 2">
    <name type="scientific">Desulfobulbus oralis</name>
    <dbReference type="NCBI Taxonomy" id="1986146"/>
    <lineage>
        <taxon>Bacteria</taxon>
        <taxon>Pseudomonadati</taxon>
        <taxon>Thermodesulfobacteriota</taxon>
        <taxon>Desulfobulbia</taxon>
        <taxon>Desulfobulbales</taxon>
        <taxon>Desulfobulbaceae</taxon>
        <taxon>Desulfobulbus</taxon>
    </lineage>
</organism>
<dbReference type="Proteomes" id="UP000239867">
    <property type="component" value="Chromosome"/>
</dbReference>
<accession>A0A2L1GPF1</accession>
<protein>
    <recommendedName>
        <fullName evidence="3">TRASH domain-containing protein</fullName>
    </recommendedName>
</protein>
<evidence type="ECO:0000313" key="1">
    <source>
        <dbReference type="EMBL" id="AVD71560.1"/>
    </source>
</evidence>
<dbReference type="KEGG" id="deo:CAY53_08845"/>
<dbReference type="AlphaFoldDB" id="A0A2L1GPF1"/>
<sequence>MFLPRLLVLGAMTAYAGLRLRKHLGQGQAALQPDAKTKAIEDVLEEDPVCHRLVPRKQALTLNRPEGIRYFCSESCRRIFLQPEKEQA</sequence>
<proteinExistence type="predicted"/>
<keyword evidence="2" id="KW-1185">Reference proteome</keyword>
<reference evidence="1 2" key="1">
    <citation type="journal article" date="2018" name="MBio">
        <title>Insights into the evolution of host association through the isolation and characterization of a novel human periodontal pathobiont, Desulfobulbus oralis.</title>
        <authorList>
            <person name="Cross K.L."/>
            <person name="Chirania P."/>
            <person name="Xiong W."/>
            <person name="Beall C.J."/>
            <person name="Elkins J.G."/>
            <person name="Giannone R.J."/>
            <person name="Griffen A.L."/>
            <person name="Guss A.M."/>
            <person name="Hettich R.L."/>
            <person name="Joshi S.S."/>
            <person name="Mokrzan E.M."/>
            <person name="Martin R.K."/>
            <person name="Zhulin I.B."/>
            <person name="Leys E.J."/>
            <person name="Podar M."/>
        </authorList>
    </citation>
    <scope>NUCLEOTIDE SEQUENCE [LARGE SCALE GENOMIC DNA]</scope>
    <source>
        <strain evidence="1 2">ORNL</strain>
    </source>
</reference>
<gene>
    <name evidence="1" type="ORF">CAY53_08845</name>
</gene>